<proteinExistence type="predicted"/>
<keyword evidence="2" id="KW-1185">Reference proteome</keyword>
<sequence length="71" mass="7673">MSLGFLSFVLSSSDVVSSHGASSTRLFIEVSFVSELIIGFLGLEALRAEFMQFLLSQSLIGTVKDVRGDTQ</sequence>
<protein>
    <submittedName>
        <fullName evidence="1">Uncharacterized protein</fullName>
    </submittedName>
</protein>
<reference evidence="2" key="1">
    <citation type="journal article" date="2015" name="Nat. Genet.">
        <title>The genome and transcriptome of the zoonotic hookworm Ancylostoma ceylanicum identify infection-specific gene families.</title>
        <authorList>
            <person name="Schwarz E.M."/>
            <person name="Hu Y."/>
            <person name="Antoshechkin I."/>
            <person name="Miller M.M."/>
            <person name="Sternberg P.W."/>
            <person name="Aroian R.V."/>
        </authorList>
    </citation>
    <scope>NUCLEOTIDE SEQUENCE</scope>
    <source>
        <strain evidence="2">HY135</strain>
    </source>
</reference>
<evidence type="ECO:0000313" key="2">
    <source>
        <dbReference type="Proteomes" id="UP000024635"/>
    </source>
</evidence>
<organism evidence="1 2">
    <name type="scientific">Ancylostoma ceylanicum</name>
    <dbReference type="NCBI Taxonomy" id="53326"/>
    <lineage>
        <taxon>Eukaryota</taxon>
        <taxon>Metazoa</taxon>
        <taxon>Ecdysozoa</taxon>
        <taxon>Nematoda</taxon>
        <taxon>Chromadorea</taxon>
        <taxon>Rhabditida</taxon>
        <taxon>Rhabditina</taxon>
        <taxon>Rhabditomorpha</taxon>
        <taxon>Strongyloidea</taxon>
        <taxon>Ancylostomatidae</taxon>
        <taxon>Ancylostomatinae</taxon>
        <taxon>Ancylostoma</taxon>
    </lineage>
</organism>
<comment type="caution">
    <text evidence="1">The sequence shown here is derived from an EMBL/GenBank/DDBJ whole genome shotgun (WGS) entry which is preliminary data.</text>
</comment>
<name>A0A016VWD5_9BILA</name>
<gene>
    <name evidence="1" type="primary">Acey_s0003.g1206</name>
    <name evidence="1" type="ORF">Y032_0003g1206</name>
</gene>
<dbReference type="Proteomes" id="UP000024635">
    <property type="component" value="Unassembled WGS sequence"/>
</dbReference>
<dbReference type="EMBL" id="JARK01001339">
    <property type="protein sequence ID" value="EYC31730.1"/>
    <property type="molecule type" value="Genomic_DNA"/>
</dbReference>
<accession>A0A016VWD5</accession>
<evidence type="ECO:0000313" key="1">
    <source>
        <dbReference type="EMBL" id="EYC31730.1"/>
    </source>
</evidence>
<dbReference type="AlphaFoldDB" id="A0A016VWD5"/>